<dbReference type="NCBIfam" id="TIGR01449">
    <property type="entry name" value="PGP_bact"/>
    <property type="match status" value="1"/>
</dbReference>
<dbReference type="EC" id="3.1.3.18" evidence="6"/>
<dbReference type="SFLD" id="SFLDS00003">
    <property type="entry name" value="Haloacid_Dehalogenase"/>
    <property type="match status" value="1"/>
</dbReference>
<evidence type="ECO:0000313" key="14">
    <source>
        <dbReference type="EMBL" id="SAL38718.1"/>
    </source>
</evidence>
<comment type="cofactor">
    <cofactor evidence="2">
        <name>Mg(2+)</name>
        <dbReference type="ChEBI" id="CHEBI:18420"/>
    </cofactor>
</comment>
<evidence type="ECO:0000256" key="10">
    <source>
        <dbReference type="ARBA" id="ARBA00022842"/>
    </source>
</evidence>
<keyword evidence="7" id="KW-0113">Calvin cycle</keyword>
<organism evidence="14 15">
    <name type="scientific">Caballeronia choica</name>
    <dbReference type="NCBI Taxonomy" id="326476"/>
    <lineage>
        <taxon>Bacteria</taxon>
        <taxon>Pseudomonadati</taxon>
        <taxon>Pseudomonadota</taxon>
        <taxon>Betaproteobacteria</taxon>
        <taxon>Burkholderiales</taxon>
        <taxon>Burkholderiaceae</taxon>
        <taxon>Caballeronia</taxon>
    </lineage>
</organism>
<dbReference type="InterPro" id="IPR036412">
    <property type="entry name" value="HAD-like_sf"/>
</dbReference>
<keyword evidence="11" id="KW-0119">Carbohydrate metabolism</keyword>
<dbReference type="PANTHER" id="PTHR43434">
    <property type="entry name" value="PHOSPHOGLYCOLATE PHOSPHATASE"/>
    <property type="match status" value="1"/>
</dbReference>
<keyword evidence="9" id="KW-0378">Hydrolase</keyword>
<evidence type="ECO:0000256" key="5">
    <source>
        <dbReference type="ARBA" id="ARBA00011233"/>
    </source>
</evidence>
<dbReference type="InterPro" id="IPR037512">
    <property type="entry name" value="PGPase_prok"/>
</dbReference>
<dbReference type="OrthoDB" id="9776368at2"/>
<dbReference type="InterPro" id="IPR050155">
    <property type="entry name" value="HAD-like_hydrolase_sf"/>
</dbReference>
<comment type="similarity">
    <text evidence="4">Belongs to the HAD-like hydrolase superfamily. CbbY/CbbZ/Gph/YieH family.</text>
</comment>
<dbReference type="Gene3D" id="3.40.50.1000">
    <property type="entry name" value="HAD superfamily/HAD-like"/>
    <property type="match status" value="1"/>
</dbReference>
<dbReference type="GO" id="GO:0006281">
    <property type="term" value="P:DNA repair"/>
    <property type="evidence" value="ECO:0007669"/>
    <property type="project" value="TreeGrafter"/>
</dbReference>
<gene>
    <name evidence="14" type="ORF">AWB68_01694</name>
</gene>
<comment type="subunit">
    <text evidence="5">Homotrimer.</text>
</comment>
<dbReference type="EMBL" id="FCON02000013">
    <property type="protein sequence ID" value="SAL38718.1"/>
    <property type="molecule type" value="Genomic_DNA"/>
</dbReference>
<evidence type="ECO:0000256" key="1">
    <source>
        <dbReference type="ARBA" id="ARBA00000830"/>
    </source>
</evidence>
<dbReference type="SFLD" id="SFLDG01135">
    <property type="entry name" value="C1.5.6:_HAD__Beta-PGM__Phospha"/>
    <property type="match status" value="1"/>
</dbReference>
<evidence type="ECO:0000313" key="15">
    <source>
        <dbReference type="Proteomes" id="UP000054770"/>
    </source>
</evidence>
<dbReference type="GO" id="GO:0019253">
    <property type="term" value="P:reductive pentose-phosphate cycle"/>
    <property type="evidence" value="ECO:0007669"/>
    <property type="project" value="UniProtKB-KW"/>
</dbReference>
<evidence type="ECO:0000256" key="4">
    <source>
        <dbReference type="ARBA" id="ARBA00006171"/>
    </source>
</evidence>
<dbReference type="InterPro" id="IPR023198">
    <property type="entry name" value="PGP-like_dom2"/>
</dbReference>
<feature type="region of interest" description="Disordered" evidence="13">
    <location>
        <begin position="1"/>
        <end position="23"/>
    </location>
</feature>
<keyword evidence="10" id="KW-0460">Magnesium</keyword>
<evidence type="ECO:0000256" key="8">
    <source>
        <dbReference type="ARBA" id="ARBA00022723"/>
    </source>
</evidence>
<dbReference type="InterPro" id="IPR006439">
    <property type="entry name" value="HAD-SF_hydro_IA"/>
</dbReference>
<comment type="catalytic activity">
    <reaction evidence="1">
        <text>2-phosphoglycolate + H2O = glycolate + phosphate</text>
        <dbReference type="Rhea" id="RHEA:14369"/>
        <dbReference type="ChEBI" id="CHEBI:15377"/>
        <dbReference type="ChEBI" id="CHEBI:29805"/>
        <dbReference type="ChEBI" id="CHEBI:43474"/>
        <dbReference type="ChEBI" id="CHEBI:58033"/>
        <dbReference type="EC" id="3.1.3.18"/>
    </reaction>
</comment>
<evidence type="ECO:0000256" key="6">
    <source>
        <dbReference type="ARBA" id="ARBA00013078"/>
    </source>
</evidence>
<comment type="function">
    <text evidence="12">Specifically catalyzes the dephosphorylation of 2-phosphoglycolate. Is involved in the dissimilation of the intracellular 2-phosphoglycolate formed during the DNA repair of 3'-phosphoglycolate ends, a major class of DNA lesions induced by oxidative stress.</text>
</comment>
<evidence type="ECO:0000256" key="12">
    <source>
        <dbReference type="ARBA" id="ARBA00059247"/>
    </source>
</evidence>
<dbReference type="InterPro" id="IPR023214">
    <property type="entry name" value="HAD_sf"/>
</dbReference>
<evidence type="ECO:0000256" key="3">
    <source>
        <dbReference type="ARBA" id="ARBA00004818"/>
    </source>
</evidence>
<name>A0A158H334_9BURK</name>
<dbReference type="GO" id="GO:0008967">
    <property type="term" value="F:phosphoglycolate phosphatase activity"/>
    <property type="evidence" value="ECO:0007669"/>
    <property type="project" value="UniProtKB-EC"/>
</dbReference>
<keyword evidence="15" id="KW-1185">Reference proteome</keyword>
<dbReference type="SFLD" id="SFLDG01129">
    <property type="entry name" value="C1.5:_HAD__Beta-PGM__Phosphata"/>
    <property type="match status" value="1"/>
</dbReference>
<evidence type="ECO:0000256" key="7">
    <source>
        <dbReference type="ARBA" id="ARBA00022567"/>
    </source>
</evidence>
<comment type="caution">
    <text evidence="14">The sequence shown here is derived from an EMBL/GenBank/DDBJ whole genome shotgun (WGS) entry which is preliminary data.</text>
</comment>
<comment type="pathway">
    <text evidence="3">Organic acid metabolism; glycolate biosynthesis; glycolate from 2-phosphoglycolate: step 1/1.</text>
</comment>
<dbReference type="Gene3D" id="1.10.150.240">
    <property type="entry name" value="Putative phosphatase, domain 2"/>
    <property type="match status" value="1"/>
</dbReference>
<proteinExistence type="inferred from homology"/>
<evidence type="ECO:0000256" key="2">
    <source>
        <dbReference type="ARBA" id="ARBA00001946"/>
    </source>
</evidence>
<dbReference type="NCBIfam" id="TIGR01509">
    <property type="entry name" value="HAD-SF-IA-v3"/>
    <property type="match status" value="1"/>
</dbReference>
<evidence type="ECO:0000256" key="11">
    <source>
        <dbReference type="ARBA" id="ARBA00023277"/>
    </source>
</evidence>
<evidence type="ECO:0000256" key="9">
    <source>
        <dbReference type="ARBA" id="ARBA00022801"/>
    </source>
</evidence>
<dbReference type="RefSeq" id="WP_087643901.1">
    <property type="nucleotide sequence ID" value="NZ_FCON02000013.1"/>
</dbReference>
<keyword evidence="8" id="KW-0479">Metal-binding</keyword>
<dbReference type="GO" id="GO:0005829">
    <property type="term" value="C:cytosol"/>
    <property type="evidence" value="ECO:0007669"/>
    <property type="project" value="TreeGrafter"/>
</dbReference>
<protein>
    <recommendedName>
        <fullName evidence="6">phosphoglycolate phosphatase</fullName>
        <ecNumber evidence="6">3.1.3.18</ecNumber>
    </recommendedName>
</protein>
<dbReference type="PANTHER" id="PTHR43434:SF23">
    <property type="entry name" value="PHOSPHOGLYCOLATE PHOSPHATASE"/>
    <property type="match status" value="1"/>
</dbReference>
<dbReference type="SUPFAM" id="SSF56784">
    <property type="entry name" value="HAD-like"/>
    <property type="match status" value="1"/>
</dbReference>
<sequence length="253" mass="27458">MNHDDLTGTQKQTVTLPDDPTPLPQRLLDGDRLGLCQAVLFDLDGTIADTAPDLVAAVNKMRHDRGLEMRPLETLRPFASAGARGLLGGAFEIGPEHHDFAVMRDEFLANYEADLCIETTLFPGIDELLDQLDARGVRWGIVTNKITRLSAPLVALLGLDTRAACLVCGDTTPHSKPHPAPLLHAAELLDVAPERIVYVGDDLRDVQAGFAAGMITVAAAYGYCGDDIPPRRWHANHVVNSPVELQHLLRDIG</sequence>
<dbReference type="Pfam" id="PF13419">
    <property type="entry name" value="HAD_2"/>
    <property type="match status" value="1"/>
</dbReference>
<dbReference type="FunFam" id="3.40.50.1000:FF:000022">
    <property type="entry name" value="Phosphoglycolate phosphatase"/>
    <property type="match status" value="1"/>
</dbReference>
<evidence type="ECO:0000256" key="13">
    <source>
        <dbReference type="SAM" id="MobiDB-lite"/>
    </source>
</evidence>
<reference evidence="14" key="1">
    <citation type="submission" date="2016-01" db="EMBL/GenBank/DDBJ databases">
        <authorList>
            <person name="Peeters C."/>
        </authorList>
    </citation>
    <scope>NUCLEOTIDE SEQUENCE [LARGE SCALE GENOMIC DNA]</scope>
    <source>
        <strain evidence="14">LMG 22940</strain>
    </source>
</reference>
<dbReference type="GO" id="GO:0046872">
    <property type="term" value="F:metal ion binding"/>
    <property type="evidence" value="ECO:0007669"/>
    <property type="project" value="UniProtKB-KW"/>
</dbReference>
<dbReference type="Proteomes" id="UP000054770">
    <property type="component" value="Unassembled WGS sequence"/>
</dbReference>
<dbReference type="AlphaFoldDB" id="A0A158H334"/>
<dbReference type="InterPro" id="IPR041492">
    <property type="entry name" value="HAD_2"/>
</dbReference>
<dbReference type="NCBIfam" id="TIGR01549">
    <property type="entry name" value="HAD-SF-IA-v1"/>
    <property type="match status" value="1"/>
</dbReference>
<accession>A0A158H334</accession>